<feature type="domain" description="Methyl-accepting transducer" evidence="7">
    <location>
        <begin position="267"/>
        <end position="503"/>
    </location>
</feature>
<evidence type="ECO:0000256" key="3">
    <source>
        <dbReference type="ARBA" id="ARBA00029447"/>
    </source>
</evidence>
<dbReference type="InterPro" id="IPR004089">
    <property type="entry name" value="MCPsignal_dom"/>
</dbReference>
<organism evidence="9 10">
    <name type="scientific">Alteromonas pelagimontana</name>
    <dbReference type="NCBI Taxonomy" id="1858656"/>
    <lineage>
        <taxon>Bacteria</taxon>
        <taxon>Pseudomonadati</taxon>
        <taxon>Pseudomonadota</taxon>
        <taxon>Gammaproteobacteria</taxon>
        <taxon>Alteromonadales</taxon>
        <taxon>Alteromonadaceae</taxon>
        <taxon>Alteromonas/Salinimonas group</taxon>
        <taxon>Alteromonas</taxon>
    </lineage>
</organism>
<dbReference type="InterPro" id="IPR004090">
    <property type="entry name" value="Chemotax_Me-accpt_rcpt"/>
</dbReference>
<dbReference type="FunFam" id="1.10.287.950:FF:000001">
    <property type="entry name" value="Methyl-accepting chemotaxis sensory transducer"/>
    <property type="match status" value="1"/>
</dbReference>
<comment type="subcellular location">
    <subcellularLocation>
        <location evidence="1">Membrane</location>
    </subcellularLocation>
</comment>
<evidence type="ECO:0000256" key="2">
    <source>
        <dbReference type="ARBA" id="ARBA00023224"/>
    </source>
</evidence>
<dbReference type="GO" id="GO:0016020">
    <property type="term" value="C:membrane"/>
    <property type="evidence" value="ECO:0007669"/>
    <property type="project" value="UniProtKB-SubCell"/>
</dbReference>
<keyword evidence="10" id="KW-1185">Reference proteome</keyword>
<dbReference type="CDD" id="cd06225">
    <property type="entry name" value="HAMP"/>
    <property type="match status" value="1"/>
</dbReference>
<evidence type="ECO:0000313" key="10">
    <source>
        <dbReference type="Proteomes" id="UP000219285"/>
    </source>
</evidence>
<dbReference type="InterPro" id="IPR047347">
    <property type="entry name" value="YvaQ-like_sensor"/>
</dbReference>
<dbReference type="SMART" id="SM00283">
    <property type="entry name" value="MA"/>
    <property type="match status" value="1"/>
</dbReference>
<dbReference type="KEGG" id="apel:CA267_013305"/>
<dbReference type="Pfam" id="PF00015">
    <property type="entry name" value="MCPsignal"/>
    <property type="match status" value="1"/>
</dbReference>
<keyword evidence="6" id="KW-0812">Transmembrane</keyword>
<dbReference type="CDD" id="cd19411">
    <property type="entry name" value="MCP2201-like_sensor"/>
    <property type="match status" value="1"/>
</dbReference>
<reference evidence="9 10" key="2">
    <citation type="submission" date="2020-04" db="EMBL/GenBank/DDBJ databases">
        <title>Complete genome sequence of Alteromonas pelagimontana 5.12T.</title>
        <authorList>
            <person name="Sinha R.K."/>
            <person name="Krishnan K.P."/>
            <person name="Kurian J.P."/>
        </authorList>
    </citation>
    <scope>NUCLEOTIDE SEQUENCE [LARGE SCALE GENOMIC DNA]</scope>
    <source>
        <strain evidence="9 10">5.12</strain>
    </source>
</reference>
<evidence type="ECO:0000259" key="8">
    <source>
        <dbReference type="PROSITE" id="PS50885"/>
    </source>
</evidence>
<evidence type="ECO:0000256" key="4">
    <source>
        <dbReference type="PROSITE-ProRule" id="PRU00284"/>
    </source>
</evidence>
<feature type="transmembrane region" description="Helical" evidence="6">
    <location>
        <begin position="187"/>
        <end position="208"/>
    </location>
</feature>
<dbReference type="PRINTS" id="PR00260">
    <property type="entry name" value="CHEMTRNSDUCR"/>
</dbReference>
<feature type="coiled-coil region" evidence="5">
    <location>
        <begin position="243"/>
        <end position="277"/>
    </location>
</feature>
<accession>A0A6M4MF16</accession>
<proteinExistence type="inferred from homology"/>
<comment type="similarity">
    <text evidence="3">Belongs to the methyl-accepting chemotaxis (MCP) protein family.</text>
</comment>
<evidence type="ECO:0000259" key="7">
    <source>
        <dbReference type="PROSITE" id="PS50111"/>
    </source>
</evidence>
<dbReference type="InterPro" id="IPR024478">
    <property type="entry name" value="HlyB_4HB_MCP"/>
</dbReference>
<dbReference type="CDD" id="cd11386">
    <property type="entry name" value="MCP_signal"/>
    <property type="match status" value="1"/>
</dbReference>
<keyword evidence="6" id="KW-0472">Membrane</keyword>
<dbReference type="PROSITE" id="PS50111">
    <property type="entry name" value="CHEMOTAXIS_TRANSDUC_2"/>
    <property type="match status" value="1"/>
</dbReference>
<dbReference type="Pfam" id="PF00672">
    <property type="entry name" value="HAMP"/>
    <property type="match status" value="1"/>
</dbReference>
<gene>
    <name evidence="9" type="ORF">CA267_013305</name>
</gene>
<evidence type="ECO:0000256" key="5">
    <source>
        <dbReference type="SAM" id="Coils"/>
    </source>
</evidence>
<keyword evidence="2 4" id="KW-0807">Transducer</keyword>
<dbReference type="InterPro" id="IPR003660">
    <property type="entry name" value="HAMP_dom"/>
</dbReference>
<dbReference type="Pfam" id="PF12729">
    <property type="entry name" value="4HB_MCP_1"/>
    <property type="match status" value="1"/>
</dbReference>
<name>A0A6M4MF16_9ALTE</name>
<keyword evidence="5" id="KW-0175">Coiled coil</keyword>
<evidence type="ECO:0000256" key="1">
    <source>
        <dbReference type="ARBA" id="ARBA00004370"/>
    </source>
</evidence>
<dbReference type="AlphaFoldDB" id="A0A6M4MF16"/>
<feature type="domain" description="HAMP" evidence="8">
    <location>
        <begin position="210"/>
        <end position="262"/>
    </location>
</feature>
<sequence length="539" mass="58337">MLRKISIGKRSTIAFFLMGAIVLVIAILSSLRLNQLNDEITTIAADRVPALRASSGIMANLYRFRLQNAYLMDANAQTAPKFEQKLQEAKTLVDQYIKDMRELAKTAKAKQLIDSVEASIDRFYALQREQRALVQANNHDAAMALQMDKMVPLGEEVAAEVKALVEFQVQQINESDKQTDAVFAQSLTIIGVISLAAIVLVIILAARFTTSLMRPIRMALSVAESIADGDLTQRIEDDGDDELAQMVQALAKMQTNLRQAIEEIKDSSDMLASTAEELSIVTHQSTNGINEQNQQLEMSVSAVTELTAAIAEVARNAVSTSHESEMASDKADEGKKQVDNTIADVEDVIKNLKLTENGLDGLVLEIKKISTVLDVIGTIADQTNLLALNAAIEAARAGESGRGFAVVADEVRALAYRTQESTQEIETMINSIQAGAKTTVESMETSQTSAQKTLVIATAAGDALEEITQSVARISEQNDAIAISAEQQATVSNEVDKSLVTIKDLNGEIVAGANQTHSSSSELARLAENLRVLTNRFTV</sequence>
<dbReference type="RefSeq" id="WP_075610832.1">
    <property type="nucleotide sequence ID" value="NZ_CP052766.1"/>
</dbReference>
<dbReference type="EMBL" id="CP052766">
    <property type="protein sequence ID" value="QJR81673.1"/>
    <property type="molecule type" value="Genomic_DNA"/>
</dbReference>
<dbReference type="GO" id="GO:0006935">
    <property type="term" value="P:chemotaxis"/>
    <property type="evidence" value="ECO:0007669"/>
    <property type="project" value="InterPro"/>
</dbReference>
<dbReference type="PANTHER" id="PTHR32089:SF120">
    <property type="entry name" value="METHYL-ACCEPTING CHEMOTAXIS PROTEIN TLPQ"/>
    <property type="match status" value="1"/>
</dbReference>
<dbReference type="GO" id="GO:0004888">
    <property type="term" value="F:transmembrane signaling receptor activity"/>
    <property type="evidence" value="ECO:0007669"/>
    <property type="project" value="InterPro"/>
</dbReference>
<feature type="transmembrane region" description="Helical" evidence="6">
    <location>
        <begin position="12"/>
        <end position="31"/>
    </location>
</feature>
<dbReference type="SMART" id="SM00304">
    <property type="entry name" value="HAMP"/>
    <property type="match status" value="1"/>
</dbReference>
<dbReference type="GO" id="GO:0007165">
    <property type="term" value="P:signal transduction"/>
    <property type="evidence" value="ECO:0007669"/>
    <property type="project" value="UniProtKB-KW"/>
</dbReference>
<dbReference type="PROSITE" id="PS50885">
    <property type="entry name" value="HAMP"/>
    <property type="match status" value="1"/>
</dbReference>
<evidence type="ECO:0000256" key="6">
    <source>
        <dbReference type="SAM" id="Phobius"/>
    </source>
</evidence>
<protein>
    <submittedName>
        <fullName evidence="9">Methyl-accepting chemotaxis protein</fullName>
    </submittedName>
</protein>
<dbReference type="PANTHER" id="PTHR32089">
    <property type="entry name" value="METHYL-ACCEPTING CHEMOTAXIS PROTEIN MCPB"/>
    <property type="match status" value="1"/>
</dbReference>
<evidence type="ECO:0000313" key="9">
    <source>
        <dbReference type="EMBL" id="QJR81673.1"/>
    </source>
</evidence>
<keyword evidence="6" id="KW-1133">Transmembrane helix</keyword>
<dbReference type="SUPFAM" id="SSF58104">
    <property type="entry name" value="Methyl-accepting chemotaxis protein (MCP) signaling domain"/>
    <property type="match status" value="1"/>
</dbReference>
<reference evidence="10" key="1">
    <citation type="submission" date="2014-12" db="EMBL/GenBank/DDBJ databases">
        <title>Complete genome sequence of a multi-drug resistant Klebsiella pneumoniae.</title>
        <authorList>
            <person name="Hua X."/>
            <person name="Chen Q."/>
            <person name="Li X."/>
            <person name="Feng Y."/>
            <person name="Ruan Z."/>
            <person name="Yu Y."/>
        </authorList>
    </citation>
    <scope>NUCLEOTIDE SEQUENCE [LARGE SCALE GENOMIC DNA]</scope>
    <source>
        <strain evidence="10">5.12</strain>
    </source>
</reference>
<dbReference type="Gene3D" id="1.10.287.950">
    <property type="entry name" value="Methyl-accepting chemotaxis protein"/>
    <property type="match status" value="1"/>
</dbReference>
<dbReference type="Proteomes" id="UP000219285">
    <property type="component" value="Chromosome"/>
</dbReference>